<evidence type="ECO:0000313" key="3">
    <source>
        <dbReference type="Proteomes" id="UP000440224"/>
    </source>
</evidence>
<feature type="signal peptide" evidence="1">
    <location>
        <begin position="1"/>
        <end position="29"/>
    </location>
</feature>
<evidence type="ECO:0000313" key="2">
    <source>
        <dbReference type="EMBL" id="MRG96139.1"/>
    </source>
</evidence>
<gene>
    <name evidence="2" type="ORF">GF068_30085</name>
</gene>
<dbReference type="InterPro" id="IPR021647">
    <property type="entry name" value="CusF_Ec"/>
</dbReference>
<name>A0A6N7PW62_9BACT</name>
<organism evidence="2 3">
    <name type="scientific">Polyangium spumosum</name>
    <dbReference type="NCBI Taxonomy" id="889282"/>
    <lineage>
        <taxon>Bacteria</taxon>
        <taxon>Pseudomonadati</taxon>
        <taxon>Myxococcota</taxon>
        <taxon>Polyangia</taxon>
        <taxon>Polyangiales</taxon>
        <taxon>Polyangiaceae</taxon>
        <taxon>Polyangium</taxon>
    </lineage>
</organism>
<protein>
    <recommendedName>
        <fullName evidence="4">Copper-binding protein</fullName>
    </recommendedName>
</protein>
<dbReference type="Gene3D" id="2.40.50.320">
    <property type="entry name" value="Copper binding periplasmic protein CusF"/>
    <property type="match status" value="1"/>
</dbReference>
<reference evidence="2 3" key="1">
    <citation type="submission" date="2019-10" db="EMBL/GenBank/DDBJ databases">
        <title>A soil myxobacterium in the family Polyangiaceae.</title>
        <authorList>
            <person name="Li Y."/>
            <person name="Wang J."/>
        </authorList>
    </citation>
    <scope>NUCLEOTIDE SEQUENCE [LARGE SCALE GENOMIC DNA]</scope>
    <source>
        <strain evidence="2 3">DSM 14734</strain>
    </source>
</reference>
<evidence type="ECO:0008006" key="4">
    <source>
        <dbReference type="Google" id="ProtNLM"/>
    </source>
</evidence>
<sequence length="122" mass="13076">MRVIFSHRTSPAVLMTIAALLLAAAPACSRSQEPTGGGAIPTAAPSATYTTRGKVRAIGEKKDNITIAHEEIPGYMKAMTMMFEVAKPDLLRDVKIGDEVSFTFSDRDGRLFVESIAPAPPK</sequence>
<dbReference type="Proteomes" id="UP000440224">
    <property type="component" value="Unassembled WGS sequence"/>
</dbReference>
<evidence type="ECO:0000256" key="1">
    <source>
        <dbReference type="SAM" id="SignalP"/>
    </source>
</evidence>
<keyword evidence="1" id="KW-0732">Signal</keyword>
<feature type="chain" id="PRO_5026819988" description="Copper-binding protein" evidence="1">
    <location>
        <begin position="30"/>
        <end position="122"/>
    </location>
</feature>
<keyword evidence="3" id="KW-1185">Reference proteome</keyword>
<comment type="caution">
    <text evidence="2">The sequence shown here is derived from an EMBL/GenBank/DDBJ whole genome shotgun (WGS) entry which is preliminary data.</text>
</comment>
<dbReference type="RefSeq" id="WP_153822940.1">
    <property type="nucleotide sequence ID" value="NZ_WJIE01000010.1"/>
</dbReference>
<proteinExistence type="predicted"/>
<dbReference type="InterPro" id="IPR042230">
    <property type="entry name" value="CusF_sf"/>
</dbReference>
<dbReference type="OrthoDB" id="5521066at2"/>
<dbReference type="AlphaFoldDB" id="A0A6N7PW62"/>
<accession>A0A6N7PW62</accession>
<dbReference type="Pfam" id="PF11604">
    <property type="entry name" value="CusF_Ec"/>
    <property type="match status" value="1"/>
</dbReference>
<dbReference type="EMBL" id="WJIE01000010">
    <property type="protein sequence ID" value="MRG96139.1"/>
    <property type="molecule type" value="Genomic_DNA"/>
</dbReference>